<reference evidence="2" key="1">
    <citation type="submission" date="2014-03" db="EMBL/GenBank/DDBJ databases">
        <authorList>
            <person name="Urmite Genomes U."/>
        </authorList>
    </citation>
    <scope>NUCLEOTIDE SEQUENCE [LARGE SCALE GENOMIC DNA]</scope>
    <source>
        <strain evidence="2">HD-03</strain>
    </source>
</reference>
<dbReference type="PANTHER" id="PTHR13812:SF19">
    <property type="entry name" value="KETIMINE REDUCTASE MU-CRYSTALLIN"/>
    <property type="match status" value="1"/>
</dbReference>
<dbReference type="InterPro" id="IPR003462">
    <property type="entry name" value="ODC_Mu_crystall"/>
</dbReference>
<dbReference type="GO" id="GO:0005737">
    <property type="term" value="C:cytoplasm"/>
    <property type="evidence" value="ECO:0007669"/>
    <property type="project" value="TreeGrafter"/>
</dbReference>
<dbReference type="InterPro" id="IPR023401">
    <property type="entry name" value="ODC_N"/>
</dbReference>
<dbReference type="Pfam" id="PF02423">
    <property type="entry name" value="OCD_Mu_crystall"/>
    <property type="match status" value="1"/>
</dbReference>
<dbReference type="PANTHER" id="PTHR13812">
    <property type="entry name" value="KETIMINE REDUCTASE MU-CRYSTALLIN"/>
    <property type="match status" value="1"/>
</dbReference>
<dbReference type="SUPFAM" id="SSF51735">
    <property type="entry name" value="NAD(P)-binding Rossmann-fold domains"/>
    <property type="match status" value="1"/>
</dbReference>
<evidence type="ECO:0000313" key="1">
    <source>
        <dbReference type="EMBL" id="CDQ23306.1"/>
    </source>
</evidence>
<gene>
    <name evidence="1" type="ORF">BN983_01529</name>
</gene>
<dbReference type="PIRSF" id="PIRSF001439">
    <property type="entry name" value="CryM"/>
    <property type="match status" value="1"/>
</dbReference>
<name>A0A059NYL4_9BACI</name>
<organism evidence="1 2">
    <name type="scientific">Halobacillus karajensis</name>
    <dbReference type="NCBI Taxonomy" id="195088"/>
    <lineage>
        <taxon>Bacteria</taxon>
        <taxon>Bacillati</taxon>
        <taxon>Bacillota</taxon>
        <taxon>Bacilli</taxon>
        <taxon>Bacillales</taxon>
        <taxon>Bacillaceae</taxon>
        <taxon>Halobacillus</taxon>
    </lineage>
</organism>
<proteinExistence type="predicted"/>
<protein>
    <submittedName>
        <fullName evidence="1">Ectoine utilization protein EutC</fullName>
    </submittedName>
</protein>
<reference evidence="1 2" key="2">
    <citation type="submission" date="2014-05" db="EMBL/GenBank/DDBJ databases">
        <title>Draft genome sequence of Halobacillus karajensis HK-03.</title>
        <authorList>
            <person name="Khelaifia S."/>
            <person name="Croce O."/>
            <person name="Lagier J.C."/>
            <person name="Raoult D."/>
        </authorList>
    </citation>
    <scope>NUCLEOTIDE SEQUENCE [LARGE SCALE GENOMIC DNA]</scope>
    <source>
        <strain evidence="1 2">HD-03</strain>
    </source>
</reference>
<comment type="caution">
    <text evidence="1">The sequence shown here is derived from an EMBL/GenBank/DDBJ whole genome shotgun (WGS) entry which is preliminary data.</text>
</comment>
<evidence type="ECO:0000313" key="2">
    <source>
        <dbReference type="Proteomes" id="UP000028868"/>
    </source>
</evidence>
<dbReference type="InterPro" id="IPR036291">
    <property type="entry name" value="NAD(P)-bd_dom_sf"/>
</dbReference>
<dbReference type="Gene3D" id="3.40.50.720">
    <property type="entry name" value="NAD(P)-binding Rossmann-like Domain"/>
    <property type="match status" value="1"/>
</dbReference>
<sequence length="319" mass="35085">MKIRLFERDEIEKVIRLDTGLVEKMEEAFTSLVENQAQMPPIMRIDVPEYNGEVDIKSAYIKGQDSFAVKLSSGFFDNPSLGLPSANGMMILINSQTGEPLSILADQGLLTDLRTAAAGAVAAKYGSREDSKTAGIIGTGSQARLQLEALMLVRPIEHVMVYGRNKGKAEDFKAEMEEKFDIEIRIFPTISEIVEQSDIVVTTTPSKEPLIYGEWLREGLHITAMGSDAEHKQELDSTVLEKADRIVCDVRAQSIRLGELRSTPEMEGHTVELGEVTSKQVSFRHSNSDITVCDLTGTGVQDTAVARHVYALLLAKEGV</sequence>
<dbReference type="NCBIfam" id="NF006141">
    <property type="entry name" value="PRK08291.1"/>
    <property type="match status" value="1"/>
</dbReference>
<keyword evidence="2" id="KW-1185">Reference proteome</keyword>
<dbReference type="Gene3D" id="3.30.1780.10">
    <property type="entry name" value="ornithine cyclodeaminase, domain 1"/>
    <property type="match status" value="1"/>
</dbReference>
<dbReference type="AlphaFoldDB" id="A0A059NYL4"/>
<accession>A0A059NYL4</accession>
<dbReference type="EMBL" id="CCDI010000001">
    <property type="protein sequence ID" value="CDQ23306.1"/>
    <property type="molecule type" value="Genomic_DNA"/>
</dbReference>
<dbReference type="RefSeq" id="WP_231622349.1">
    <property type="nucleotide sequence ID" value="NZ_CCDH010000001.1"/>
</dbReference>
<dbReference type="Proteomes" id="UP000028868">
    <property type="component" value="Unassembled WGS sequence"/>
</dbReference>